<feature type="transmembrane region" description="Helical" evidence="1">
    <location>
        <begin position="48"/>
        <end position="69"/>
    </location>
</feature>
<organism evidence="2 3">
    <name type="scientific">Streptomyces ficellus</name>
    <dbReference type="NCBI Taxonomy" id="1977088"/>
    <lineage>
        <taxon>Bacteria</taxon>
        <taxon>Bacillati</taxon>
        <taxon>Actinomycetota</taxon>
        <taxon>Actinomycetes</taxon>
        <taxon>Kitasatosporales</taxon>
        <taxon>Streptomycetaceae</taxon>
        <taxon>Streptomyces</taxon>
    </lineage>
</organism>
<evidence type="ECO:0000313" key="2">
    <source>
        <dbReference type="EMBL" id="MDN3294357.1"/>
    </source>
</evidence>
<gene>
    <name evidence="2" type="ORF">QWM81_09900</name>
</gene>
<dbReference type="Pfam" id="PF19953">
    <property type="entry name" value="EACC1"/>
    <property type="match status" value="1"/>
</dbReference>
<keyword evidence="1" id="KW-1133">Transmembrane helix</keyword>
<reference evidence="2" key="1">
    <citation type="submission" date="2023-06" db="EMBL/GenBank/DDBJ databases">
        <title>WGS-Sequencing of Streptomyces ficellus isolate 21 collected from sand in Gara Djebilet Iron Mine in Algeria.</title>
        <authorList>
            <person name="Zegers G.P."/>
            <person name="Gomez A."/>
            <person name="Gueddou A."/>
            <person name="Zahara A.F."/>
            <person name="Worth M."/>
            <person name="Sevigny J.L."/>
            <person name="Tisa L."/>
        </authorList>
    </citation>
    <scope>NUCLEOTIDE SEQUENCE</scope>
    <source>
        <strain evidence="2">AS11</strain>
    </source>
</reference>
<comment type="caution">
    <text evidence="2">The sequence shown here is derived from an EMBL/GenBank/DDBJ whole genome shotgun (WGS) entry which is preliminary data.</text>
</comment>
<dbReference type="EMBL" id="JAUEPL010000010">
    <property type="protein sequence ID" value="MDN3294357.1"/>
    <property type="molecule type" value="Genomic_DNA"/>
</dbReference>
<dbReference type="InterPro" id="IPR045428">
    <property type="entry name" value="EACC1"/>
</dbReference>
<keyword evidence="1" id="KW-0472">Membrane</keyword>
<name>A0ABT7Z520_9ACTN</name>
<keyword evidence="3" id="KW-1185">Reference proteome</keyword>
<dbReference type="RefSeq" id="WP_290111405.1">
    <property type="nucleotide sequence ID" value="NZ_JAUEPL010000010.1"/>
</dbReference>
<evidence type="ECO:0000313" key="3">
    <source>
        <dbReference type="Proteomes" id="UP001174050"/>
    </source>
</evidence>
<protein>
    <submittedName>
        <fullName evidence="2">Uncharacterized protein</fullName>
    </submittedName>
</protein>
<proteinExistence type="predicted"/>
<sequence>MAVDEGSSRQEADALRVWLTQEQLLRGQVRIPLDSVPLPGAMGQPLELVSVLLSNTIALGNLLVAVAAWRQSRPRRPSVRIEVNGCSFTLDTSNPSELQALARALREADGSDPDGGG</sequence>
<keyword evidence="1" id="KW-0812">Transmembrane</keyword>
<dbReference type="Proteomes" id="UP001174050">
    <property type="component" value="Unassembled WGS sequence"/>
</dbReference>
<evidence type="ECO:0000256" key="1">
    <source>
        <dbReference type="SAM" id="Phobius"/>
    </source>
</evidence>
<accession>A0ABT7Z520</accession>